<gene>
    <name evidence="1" type="ORF">AU252_15605</name>
</gene>
<reference evidence="1 2" key="1">
    <citation type="submission" date="2015-12" db="EMBL/GenBank/DDBJ databases">
        <authorList>
            <person name="Shamseldin A."/>
            <person name="Moawad H."/>
            <person name="Abd El-Rahim W.M."/>
            <person name="Sadowsky M.J."/>
        </authorList>
    </citation>
    <scope>NUCLEOTIDE SEQUENCE [LARGE SCALE GENOMIC DNA]</scope>
    <source>
        <strain evidence="1 2">Ar51</strain>
    </source>
</reference>
<evidence type="ECO:0000313" key="1">
    <source>
        <dbReference type="EMBL" id="ALV42398.1"/>
    </source>
</evidence>
<accession>A0A0U3Q6T1</accession>
<organism evidence="1">
    <name type="scientific">Pseudarthrobacter sulfonivorans</name>
    <dbReference type="NCBI Taxonomy" id="121292"/>
    <lineage>
        <taxon>Bacteria</taxon>
        <taxon>Bacillati</taxon>
        <taxon>Actinomycetota</taxon>
        <taxon>Actinomycetes</taxon>
        <taxon>Micrococcales</taxon>
        <taxon>Micrococcaceae</taxon>
        <taxon>Pseudarthrobacter</taxon>
    </lineage>
</organism>
<dbReference type="STRING" id="121292.AU252_15605"/>
<evidence type="ECO:0000313" key="2">
    <source>
        <dbReference type="Proteomes" id="UP000065151"/>
    </source>
</evidence>
<dbReference type="AlphaFoldDB" id="A0A0U3Q6T1"/>
<protein>
    <submittedName>
        <fullName evidence="1">Uncharacterized protein</fullName>
    </submittedName>
</protein>
<proteinExistence type="predicted"/>
<sequence length="232" mass="26273">MLIRMVQLGTIKIGGNVPYDNTDDIAISEWLFCHTFEDLEARTAQEVDDRYTLLGCAPLLRKLLMDRHPLLEQANSQFKLPMNFVAHELKQTNPHGPDSASKDWAYWMQGAFIVPGHDKTPLRSYDLRKWLTHRIGVTPAGPITVRDLIKFTSHVEGGVHAGTPSTPVEKSLRRPTRWFLSEEIPAEIMRLSPVGQLKEVAHITLSAAKPLYILLRSGFADEYRIRSGPRHS</sequence>
<dbReference type="Proteomes" id="UP000065151">
    <property type="component" value="Chromosome"/>
</dbReference>
<dbReference type="KEGG" id="psul:AU252_15605"/>
<dbReference type="EMBL" id="CP013747">
    <property type="protein sequence ID" value="ALV42398.1"/>
    <property type="molecule type" value="Genomic_DNA"/>
</dbReference>
<name>A0A0U3Q6T1_9MICC</name>